<proteinExistence type="inferred from homology"/>
<dbReference type="InterPro" id="IPR014729">
    <property type="entry name" value="Rossmann-like_a/b/a_fold"/>
</dbReference>
<evidence type="ECO:0000256" key="1">
    <source>
        <dbReference type="ARBA" id="ARBA00008791"/>
    </source>
</evidence>
<dbReference type="Pfam" id="PF00582">
    <property type="entry name" value="Usp"/>
    <property type="match status" value="1"/>
</dbReference>
<dbReference type="PRINTS" id="PR01438">
    <property type="entry name" value="UNVRSLSTRESS"/>
</dbReference>
<evidence type="ECO:0000313" key="3">
    <source>
        <dbReference type="EMBL" id="GAA0731457.1"/>
    </source>
</evidence>
<sequence>MAKDMNNILIPTDFSDNAWNALDYAVSFFKKEECSFYLLHVSASEMVASGITSEIIMSPFEEKTTVSKRFTDLREKIKQFPTNKKHHFFTLHEYGYLVDTIRNIVAEKSIDYIVMGTKGASGWKERTIGSNTGDVITKVKCPILVIPEKATYIKPIEIAFPTDYNLQYRSKVLNTIRTVVATSDANFRILHIAKKEKELSELQKENKNLLDDYLGDTLKHSFHFLSTANIEEGVQSFVESSNINMITMIAKNVNFFQRILFRPTVEKISYHTHIPFFVLHE</sequence>
<feature type="domain" description="UspA" evidence="2">
    <location>
        <begin position="6"/>
        <end position="147"/>
    </location>
</feature>
<reference evidence="3 4" key="1">
    <citation type="journal article" date="2019" name="Int. J. Syst. Evol. Microbiol.">
        <title>The Global Catalogue of Microorganisms (GCM) 10K type strain sequencing project: providing services to taxonomists for standard genome sequencing and annotation.</title>
        <authorList>
            <consortium name="The Broad Institute Genomics Platform"/>
            <consortium name="The Broad Institute Genome Sequencing Center for Infectious Disease"/>
            <person name="Wu L."/>
            <person name="Ma J."/>
        </authorList>
    </citation>
    <scope>NUCLEOTIDE SEQUENCE [LARGE SCALE GENOMIC DNA]</scope>
    <source>
        <strain evidence="3 4">JCM 15974</strain>
    </source>
</reference>
<comment type="caution">
    <text evidence="3">The sequence shown here is derived from an EMBL/GenBank/DDBJ whole genome shotgun (WGS) entry which is preliminary data.</text>
</comment>
<keyword evidence="4" id="KW-1185">Reference proteome</keyword>
<evidence type="ECO:0000313" key="4">
    <source>
        <dbReference type="Proteomes" id="UP001501758"/>
    </source>
</evidence>
<dbReference type="CDD" id="cd00293">
    <property type="entry name" value="USP-like"/>
    <property type="match status" value="1"/>
</dbReference>
<dbReference type="InterPro" id="IPR006016">
    <property type="entry name" value="UspA"/>
</dbReference>
<organism evidence="3 4">
    <name type="scientific">Aquimarina litoralis</name>
    <dbReference type="NCBI Taxonomy" id="584605"/>
    <lineage>
        <taxon>Bacteria</taxon>
        <taxon>Pseudomonadati</taxon>
        <taxon>Bacteroidota</taxon>
        <taxon>Flavobacteriia</taxon>
        <taxon>Flavobacteriales</taxon>
        <taxon>Flavobacteriaceae</taxon>
        <taxon>Aquimarina</taxon>
    </lineage>
</organism>
<dbReference type="EMBL" id="BAAAGE010000005">
    <property type="protein sequence ID" value="GAA0731457.1"/>
    <property type="molecule type" value="Genomic_DNA"/>
</dbReference>
<name>A0ABN1J7Z8_9FLAO</name>
<protein>
    <submittedName>
        <fullName evidence="3">Universal stress protein</fullName>
    </submittedName>
</protein>
<dbReference type="InterPro" id="IPR006015">
    <property type="entry name" value="Universal_stress_UspA"/>
</dbReference>
<dbReference type="Gene3D" id="3.40.50.620">
    <property type="entry name" value="HUPs"/>
    <property type="match status" value="2"/>
</dbReference>
<dbReference type="PANTHER" id="PTHR46268:SF6">
    <property type="entry name" value="UNIVERSAL STRESS PROTEIN UP12"/>
    <property type="match status" value="1"/>
</dbReference>
<evidence type="ECO:0000259" key="2">
    <source>
        <dbReference type="Pfam" id="PF00582"/>
    </source>
</evidence>
<comment type="similarity">
    <text evidence="1">Belongs to the universal stress protein A family.</text>
</comment>
<dbReference type="SUPFAM" id="SSF52402">
    <property type="entry name" value="Adenine nucleotide alpha hydrolases-like"/>
    <property type="match status" value="2"/>
</dbReference>
<dbReference type="PANTHER" id="PTHR46268">
    <property type="entry name" value="STRESS RESPONSE PROTEIN NHAX"/>
    <property type="match status" value="1"/>
</dbReference>
<gene>
    <name evidence="3" type="ORF">GCM10009430_43690</name>
</gene>
<accession>A0ABN1J7Z8</accession>
<dbReference type="Proteomes" id="UP001501758">
    <property type="component" value="Unassembled WGS sequence"/>
</dbReference>